<dbReference type="InterPro" id="IPR044992">
    <property type="entry name" value="ChyE-like"/>
</dbReference>
<dbReference type="GO" id="GO:0016740">
    <property type="term" value="F:transferase activity"/>
    <property type="evidence" value="ECO:0007669"/>
    <property type="project" value="UniProtKB-KW"/>
</dbReference>
<evidence type="ECO:0000313" key="2">
    <source>
        <dbReference type="EMBL" id="VFJ77174.1"/>
    </source>
</evidence>
<feature type="domain" description="Glutamine amidotransferase" evidence="1">
    <location>
        <begin position="23"/>
        <end position="182"/>
    </location>
</feature>
<reference evidence="2" key="1">
    <citation type="submission" date="2019-02" db="EMBL/GenBank/DDBJ databases">
        <authorList>
            <person name="Gruber-Vodicka R. H."/>
            <person name="Seah K. B. B."/>
        </authorList>
    </citation>
    <scope>NUCLEOTIDE SEQUENCE</scope>
    <source>
        <strain evidence="2">BECK_BZ131</strain>
    </source>
</reference>
<dbReference type="FunFam" id="3.40.50.880:FF:000033">
    <property type="entry name" value="Glutamine amidotransferase class-I"/>
    <property type="match status" value="1"/>
</dbReference>
<dbReference type="PROSITE" id="PS51273">
    <property type="entry name" value="GATASE_TYPE_1"/>
    <property type="match status" value="1"/>
</dbReference>
<dbReference type="Gene3D" id="3.40.50.880">
    <property type="match status" value="1"/>
</dbReference>
<dbReference type="Pfam" id="PF00117">
    <property type="entry name" value="GATase"/>
    <property type="match status" value="1"/>
</dbReference>
<dbReference type="CDD" id="cd01741">
    <property type="entry name" value="GATase1_1"/>
    <property type="match status" value="1"/>
</dbReference>
<gene>
    <name evidence="2" type="ORF">BECKFW1821C_GA0114237_11174</name>
</gene>
<proteinExistence type="predicted"/>
<dbReference type="PANTHER" id="PTHR42695">
    <property type="entry name" value="GLUTAMINE AMIDOTRANSFERASE YLR126C-RELATED"/>
    <property type="match status" value="1"/>
</dbReference>
<keyword evidence="2" id="KW-0315">Glutamine amidotransferase</keyword>
<dbReference type="EMBL" id="CAADFE010000117">
    <property type="protein sequence ID" value="VFJ77174.1"/>
    <property type="molecule type" value="Genomic_DNA"/>
</dbReference>
<protein>
    <submittedName>
        <fullName evidence="2">GMP synthase - Glutamine amidotransferase</fullName>
    </submittedName>
</protein>
<accession>A0A450U2E0</accession>
<dbReference type="PANTHER" id="PTHR42695:SF5">
    <property type="entry name" value="GLUTAMINE AMIDOTRANSFERASE YLR126C-RELATED"/>
    <property type="match status" value="1"/>
</dbReference>
<dbReference type="InterPro" id="IPR017926">
    <property type="entry name" value="GATASE"/>
</dbReference>
<dbReference type="InterPro" id="IPR029062">
    <property type="entry name" value="Class_I_gatase-like"/>
</dbReference>
<name>A0A450U2E0_9GAMM</name>
<organism evidence="2">
    <name type="scientific">Candidatus Kentrum sp. FW</name>
    <dbReference type="NCBI Taxonomy" id="2126338"/>
    <lineage>
        <taxon>Bacteria</taxon>
        <taxon>Pseudomonadati</taxon>
        <taxon>Pseudomonadota</taxon>
        <taxon>Gammaproteobacteria</taxon>
        <taxon>Candidatus Kentrum</taxon>
    </lineage>
</organism>
<sequence>MPLCKPVLIFRHIACEGPGYLAEVLDRKGVPYRIVRVDRGEEIPTSPNDASALVFMGGPMSVNDPLPWIAEEIALIQVAAKNGIPMLGHCLGGQLLAKALGGAVTPNPVREMGWLPVKVTPREMGNPWMRNLPSRFEAFHWHGETFDIPPGATWILQSEHCAHQGFVMDNILAFQCHMEVTADMVREWAHLYAEELTSPTETVQSAPEMQAHLEARVIALQGIADRLYGRWLSGFAE</sequence>
<keyword evidence="2" id="KW-0808">Transferase</keyword>
<evidence type="ECO:0000259" key="1">
    <source>
        <dbReference type="Pfam" id="PF00117"/>
    </source>
</evidence>
<dbReference type="AlphaFoldDB" id="A0A450U2E0"/>
<dbReference type="SUPFAM" id="SSF52317">
    <property type="entry name" value="Class I glutamine amidotransferase-like"/>
    <property type="match status" value="1"/>
</dbReference>
<dbReference type="GO" id="GO:0005829">
    <property type="term" value="C:cytosol"/>
    <property type="evidence" value="ECO:0007669"/>
    <property type="project" value="TreeGrafter"/>
</dbReference>